<keyword evidence="3" id="KW-0472">Membrane</keyword>
<protein>
    <submittedName>
        <fullName evidence="7 8">ABC transporter ATP-binding protein</fullName>
    </submittedName>
</protein>
<dbReference type="InterPro" id="IPR017871">
    <property type="entry name" value="ABC_transporter-like_CS"/>
</dbReference>
<reference evidence="8 9" key="1">
    <citation type="submission" date="2018-06" db="EMBL/GenBank/DDBJ databases">
        <authorList>
            <consortium name="Pathogen Informatics"/>
            <person name="Doyle S."/>
        </authorList>
    </citation>
    <scope>NUCLEOTIDE SEQUENCE [LARGE SCALE GENOMIC DNA]</scope>
    <source>
        <strain evidence="8 9">NCTC11997</strain>
    </source>
</reference>
<keyword evidence="2" id="KW-0813">Transport</keyword>
<dbReference type="OrthoDB" id="5296765at2"/>
<dbReference type="PANTHER" id="PTHR42734">
    <property type="entry name" value="METAL TRANSPORT SYSTEM ATP-BINDING PROTEIN TM_0124-RELATED"/>
    <property type="match status" value="1"/>
</dbReference>
<dbReference type="Pfam" id="PF00005">
    <property type="entry name" value="ABC_tran"/>
    <property type="match status" value="1"/>
</dbReference>
<dbReference type="PANTHER" id="PTHR42734:SF6">
    <property type="entry name" value="MOLYBDATE IMPORT ATP-BINDING PROTEIN MOLC"/>
    <property type="match status" value="1"/>
</dbReference>
<dbReference type="InterPro" id="IPR027417">
    <property type="entry name" value="P-loop_NTPase"/>
</dbReference>
<dbReference type="InterPro" id="IPR003439">
    <property type="entry name" value="ABC_transporter-like_ATP-bd"/>
</dbReference>
<dbReference type="PROSITE" id="PS00211">
    <property type="entry name" value="ABC_TRANSPORTER_1"/>
    <property type="match status" value="1"/>
</dbReference>
<evidence type="ECO:0000313" key="10">
    <source>
        <dbReference type="Proteomes" id="UP000594903"/>
    </source>
</evidence>
<dbReference type="InterPro" id="IPR050153">
    <property type="entry name" value="Metal_Ion_Import_ABC"/>
</dbReference>
<evidence type="ECO:0000259" key="6">
    <source>
        <dbReference type="PROSITE" id="PS50893"/>
    </source>
</evidence>
<evidence type="ECO:0000313" key="9">
    <source>
        <dbReference type="Proteomes" id="UP000254603"/>
    </source>
</evidence>
<dbReference type="PROSITE" id="PS50893">
    <property type="entry name" value="ABC_TRANSPORTER_2"/>
    <property type="match status" value="1"/>
</dbReference>
<evidence type="ECO:0000256" key="4">
    <source>
        <dbReference type="ARBA" id="ARBA00022741"/>
    </source>
</evidence>
<dbReference type="Gene3D" id="3.40.50.300">
    <property type="entry name" value="P-loop containing nucleotide triphosphate hydrolases"/>
    <property type="match status" value="1"/>
</dbReference>
<evidence type="ECO:0000256" key="1">
    <source>
        <dbReference type="ARBA" id="ARBA00005417"/>
    </source>
</evidence>
<organism evidence="8 9">
    <name type="scientific">Oligella ureolytica</name>
    <dbReference type="NCBI Taxonomy" id="90244"/>
    <lineage>
        <taxon>Bacteria</taxon>
        <taxon>Pseudomonadati</taxon>
        <taxon>Pseudomonadota</taxon>
        <taxon>Betaproteobacteria</taxon>
        <taxon>Burkholderiales</taxon>
        <taxon>Alcaligenaceae</taxon>
        <taxon>Oligella</taxon>
    </lineage>
</organism>
<dbReference type="Proteomes" id="UP000594903">
    <property type="component" value="Chromosome"/>
</dbReference>
<proteinExistence type="inferred from homology"/>
<keyword evidence="4" id="KW-0547">Nucleotide-binding</keyword>
<dbReference type="GO" id="GO:0016887">
    <property type="term" value="F:ATP hydrolysis activity"/>
    <property type="evidence" value="ECO:0007669"/>
    <property type="project" value="InterPro"/>
</dbReference>
<dbReference type="InterPro" id="IPR003593">
    <property type="entry name" value="AAA+_ATPase"/>
</dbReference>
<accession>A0A378XHF8</accession>
<evidence type="ECO:0000256" key="3">
    <source>
        <dbReference type="ARBA" id="ARBA00022475"/>
    </source>
</evidence>
<evidence type="ECO:0000256" key="5">
    <source>
        <dbReference type="ARBA" id="ARBA00022840"/>
    </source>
</evidence>
<name>A0A378XHF8_9BURK</name>
<keyword evidence="3" id="KW-1003">Cell membrane</keyword>
<dbReference type="EMBL" id="CP065725">
    <property type="protein sequence ID" value="QPT39686.1"/>
    <property type="molecule type" value="Genomic_DNA"/>
</dbReference>
<keyword evidence="5 8" id="KW-0067">ATP-binding</keyword>
<dbReference type="RefSeq" id="WP_018575588.1">
    <property type="nucleotide sequence ID" value="NZ_CP065725.1"/>
</dbReference>
<comment type="similarity">
    <text evidence="1">Belongs to the ABC transporter superfamily.</text>
</comment>
<evidence type="ECO:0000313" key="7">
    <source>
        <dbReference type="EMBL" id="QPT39686.1"/>
    </source>
</evidence>
<dbReference type="SMART" id="SM00382">
    <property type="entry name" value="AAA"/>
    <property type="match status" value="1"/>
</dbReference>
<keyword evidence="10" id="KW-1185">Reference proteome</keyword>
<dbReference type="Proteomes" id="UP000254603">
    <property type="component" value="Unassembled WGS sequence"/>
</dbReference>
<dbReference type="AlphaFoldDB" id="A0A378XHF8"/>
<dbReference type="STRING" id="1122619.GCA_000373745_02403"/>
<gene>
    <name evidence="7" type="ORF">I6G29_11190</name>
    <name evidence="8" type="ORF">NCTC11997_02304</name>
</gene>
<feature type="domain" description="ABC transporter" evidence="6">
    <location>
        <begin position="4"/>
        <end position="232"/>
    </location>
</feature>
<dbReference type="GO" id="GO:0005524">
    <property type="term" value="F:ATP binding"/>
    <property type="evidence" value="ECO:0007669"/>
    <property type="project" value="UniProtKB-KW"/>
</dbReference>
<sequence>MNELKTAHVSVEQAEVRFGSRVVFDNLSFHLTKGETMVILGPNGRGKTTLLKSLIGTQTLTRGRRKIPRLIGYVPQHQHGSEEHRSLDVVLMARAALLPMFSLPTRRDQERAFDALERVGASHLANQRFGSLSGGERQLVLLARALATGADLLILDEPAAALDLANQDLLLSVLYELRSERSHTVIFTTHNPQHALYLADKVLLMHEKDEIRFGAADKLLSEAELSRLYKIRLRRLQMQEGEYRQSTVCPIFGLNQSYDNLNLGVDCRYAKGQQ</sequence>
<evidence type="ECO:0000256" key="2">
    <source>
        <dbReference type="ARBA" id="ARBA00022448"/>
    </source>
</evidence>
<reference evidence="7 10" key="2">
    <citation type="submission" date="2020-12" db="EMBL/GenBank/DDBJ databases">
        <title>FDA dAtabase for Regulatory Grade micrObial Sequences (FDA-ARGOS): Supporting development and validation of Infectious Disease Dx tests.</title>
        <authorList>
            <person name="Sproer C."/>
            <person name="Gronow S."/>
            <person name="Severitt S."/>
            <person name="Schroder I."/>
            <person name="Tallon L."/>
            <person name="Sadzewicz L."/>
            <person name="Zhao X."/>
            <person name="Boylan J."/>
            <person name="Ott S."/>
            <person name="Bowen H."/>
            <person name="Vavikolanu K."/>
            <person name="Mehta A."/>
            <person name="Aluvathingal J."/>
            <person name="Nadendla S."/>
            <person name="Lowell S."/>
            <person name="Myers T."/>
            <person name="Yan Y."/>
            <person name="Sichtig H."/>
        </authorList>
    </citation>
    <scope>NUCLEOTIDE SEQUENCE [LARGE SCALE GENOMIC DNA]</scope>
    <source>
        <strain evidence="7 10">FDAARGOS_872</strain>
    </source>
</reference>
<dbReference type="SUPFAM" id="SSF52540">
    <property type="entry name" value="P-loop containing nucleoside triphosphate hydrolases"/>
    <property type="match status" value="1"/>
</dbReference>
<dbReference type="EMBL" id="UGSB01000001">
    <property type="protein sequence ID" value="SUA57190.1"/>
    <property type="molecule type" value="Genomic_DNA"/>
</dbReference>
<evidence type="ECO:0000313" key="8">
    <source>
        <dbReference type="EMBL" id="SUA57190.1"/>
    </source>
</evidence>